<dbReference type="GO" id="GO:0003700">
    <property type="term" value="F:DNA-binding transcription factor activity"/>
    <property type="evidence" value="ECO:0007669"/>
    <property type="project" value="InterPro"/>
</dbReference>
<evidence type="ECO:0000313" key="7">
    <source>
        <dbReference type="Proteomes" id="UP001138757"/>
    </source>
</evidence>
<dbReference type="InterPro" id="IPR005119">
    <property type="entry name" value="LysR_subst-bd"/>
</dbReference>
<dbReference type="InterPro" id="IPR036388">
    <property type="entry name" value="WH-like_DNA-bd_sf"/>
</dbReference>
<dbReference type="RefSeq" id="WP_214622171.1">
    <property type="nucleotide sequence ID" value="NZ_JAHGAW010000003.1"/>
</dbReference>
<keyword evidence="3" id="KW-0238">DNA-binding</keyword>
<proteinExistence type="inferred from homology"/>
<comment type="caution">
    <text evidence="6">The sequence shown here is derived from an EMBL/GenBank/DDBJ whole genome shotgun (WGS) entry which is preliminary data.</text>
</comment>
<dbReference type="EMBL" id="JAHGAW010000003">
    <property type="protein sequence ID" value="MBT2186431.1"/>
    <property type="molecule type" value="Genomic_DNA"/>
</dbReference>
<keyword evidence="2" id="KW-0805">Transcription regulation</keyword>
<protein>
    <submittedName>
        <fullName evidence="6">LysR family transcriptional regulator</fullName>
    </submittedName>
</protein>
<dbReference type="Pfam" id="PF03466">
    <property type="entry name" value="LysR_substrate"/>
    <property type="match status" value="1"/>
</dbReference>
<comment type="similarity">
    <text evidence="1">Belongs to the LysR transcriptional regulatory family.</text>
</comment>
<dbReference type="InterPro" id="IPR000847">
    <property type="entry name" value="LysR_HTH_N"/>
</dbReference>
<evidence type="ECO:0000256" key="4">
    <source>
        <dbReference type="ARBA" id="ARBA00023163"/>
    </source>
</evidence>
<evidence type="ECO:0000256" key="3">
    <source>
        <dbReference type="ARBA" id="ARBA00023125"/>
    </source>
</evidence>
<evidence type="ECO:0000259" key="5">
    <source>
        <dbReference type="PROSITE" id="PS50931"/>
    </source>
</evidence>
<dbReference type="Gene3D" id="3.40.190.10">
    <property type="entry name" value="Periplasmic binding protein-like II"/>
    <property type="match status" value="2"/>
</dbReference>
<dbReference type="PANTHER" id="PTHR30126:SF94">
    <property type="entry name" value="LYSR FAMILY TRANSCRIPTIONAL REGULATOR"/>
    <property type="match status" value="1"/>
</dbReference>
<organism evidence="6 7">
    <name type="scientific">Sphingobium nicotianae</name>
    <dbReference type="NCBI Taxonomy" id="2782607"/>
    <lineage>
        <taxon>Bacteria</taxon>
        <taxon>Pseudomonadati</taxon>
        <taxon>Pseudomonadota</taxon>
        <taxon>Alphaproteobacteria</taxon>
        <taxon>Sphingomonadales</taxon>
        <taxon>Sphingomonadaceae</taxon>
        <taxon>Sphingobium</taxon>
    </lineage>
</organism>
<dbReference type="AlphaFoldDB" id="A0A9X1DAJ6"/>
<name>A0A9X1DAJ6_9SPHN</name>
<accession>A0A9X1DAJ6</accession>
<dbReference type="Pfam" id="PF00126">
    <property type="entry name" value="HTH_1"/>
    <property type="match status" value="1"/>
</dbReference>
<keyword evidence="4" id="KW-0804">Transcription</keyword>
<sequence length="308" mass="34325">MRRREGDFTLRQLDTFVCAARNGSFALAADQLGISQPAVSDHITTLERHLGHKLFDRRRGTTPTLTRQGIDMLHRAEALLSTSRAMRGHEDVRRTEEKVRIRLSIGNHSRDTYLKPLLARIYTELPHVELEIVPTLPAAQIATAFAKRDIDLLLYAVGGPSLRLPNSHGLGEVPILMVAAPETATLLSTGTLAMEDLQYILPDLGVIAEQWLERQMALHGIRPRRPVRYLEFADVIQSIVEDGLGVSILMEEQVAPALAQGRLARFGPDLEPMRRIVARSPLAPRATEALERLLITEITKRQRPSQAG</sequence>
<evidence type="ECO:0000256" key="2">
    <source>
        <dbReference type="ARBA" id="ARBA00023015"/>
    </source>
</evidence>
<gene>
    <name evidence="6" type="ORF">KK488_05660</name>
</gene>
<dbReference type="PRINTS" id="PR00039">
    <property type="entry name" value="HTHLYSR"/>
</dbReference>
<evidence type="ECO:0000313" key="6">
    <source>
        <dbReference type="EMBL" id="MBT2186431.1"/>
    </source>
</evidence>
<feature type="domain" description="HTH lysR-type" evidence="5">
    <location>
        <begin position="8"/>
        <end position="64"/>
    </location>
</feature>
<dbReference type="InterPro" id="IPR036390">
    <property type="entry name" value="WH_DNA-bd_sf"/>
</dbReference>
<dbReference type="Gene3D" id="1.10.10.10">
    <property type="entry name" value="Winged helix-like DNA-binding domain superfamily/Winged helix DNA-binding domain"/>
    <property type="match status" value="1"/>
</dbReference>
<dbReference type="PANTHER" id="PTHR30126">
    <property type="entry name" value="HTH-TYPE TRANSCRIPTIONAL REGULATOR"/>
    <property type="match status" value="1"/>
</dbReference>
<keyword evidence="7" id="KW-1185">Reference proteome</keyword>
<dbReference type="GO" id="GO:0000976">
    <property type="term" value="F:transcription cis-regulatory region binding"/>
    <property type="evidence" value="ECO:0007669"/>
    <property type="project" value="TreeGrafter"/>
</dbReference>
<dbReference type="SUPFAM" id="SSF53850">
    <property type="entry name" value="Periplasmic binding protein-like II"/>
    <property type="match status" value="1"/>
</dbReference>
<dbReference type="PROSITE" id="PS50931">
    <property type="entry name" value="HTH_LYSR"/>
    <property type="match status" value="1"/>
</dbReference>
<dbReference type="CDD" id="cd05466">
    <property type="entry name" value="PBP2_LTTR_substrate"/>
    <property type="match status" value="1"/>
</dbReference>
<reference evidence="6" key="1">
    <citation type="submission" date="2021-05" db="EMBL/GenBank/DDBJ databases">
        <title>Genome of Sphingobium sp. strain.</title>
        <authorList>
            <person name="Fan R."/>
        </authorList>
    </citation>
    <scope>NUCLEOTIDE SEQUENCE</scope>
    <source>
        <strain evidence="6">H33</strain>
    </source>
</reference>
<dbReference type="SUPFAM" id="SSF46785">
    <property type="entry name" value="Winged helix' DNA-binding domain"/>
    <property type="match status" value="1"/>
</dbReference>
<evidence type="ECO:0000256" key="1">
    <source>
        <dbReference type="ARBA" id="ARBA00009437"/>
    </source>
</evidence>
<dbReference type="Proteomes" id="UP001138757">
    <property type="component" value="Unassembled WGS sequence"/>
</dbReference>